<evidence type="ECO:0008006" key="3">
    <source>
        <dbReference type="Google" id="ProtNLM"/>
    </source>
</evidence>
<evidence type="ECO:0000313" key="1">
    <source>
        <dbReference type="EMBL" id="KAF7337208.1"/>
    </source>
</evidence>
<keyword evidence="2" id="KW-1185">Reference proteome</keyword>
<accession>A0A8H6X9Z4</accession>
<sequence>MDPQGDSEADFIVVSTSDCTESSLYSSTVFPQASGLTRNAKFFVNSIPSLPSFLGGMRVTELQTSETSRTPTRNYSETIDMQAVDRLVTNYNYYISGGVGGRGGDAQDKGTGGGGGAGHGPTFNVYNSSQGSLSPFFRTIHLGDIKLKEKICLDGQSGLICRRNRGAAVRRMYSAELVAHESGRGTERVTVALYEGDDAEKEWQQDHAKYEEIRHPNILQLYGLVNTKKLCAIVFHEELIPYKQFLHRFESSPILTTYILGYCLTEWAEAVDYHRSNFPMANLEGVYDELPLWIRPATGQLCVDLRLGQGRDNILLNILQEESILRLENISLDDPNAEALVISSLDTNKYHELCYDDPIAQFRRFSISPRRPIWCWLTLYQLDSERGTLLMHTKPLDFGPEVELAWGIYGVREHEVLPNSWMRYLGFKLLFNPSLTFFAFSRHDAHQAHDLYLHLSVYGNSSAFWLAQANYIFSQLQTASDFEDYVLLNQVVFRLRCLHNLSNTQQPDGYLFVCPAEDFRAEENSFKWPDCPAYWSLDPCGTVPLSAEDAEMLGFPMIHIETFVEGFSWKENVYQGLRQFHAGRGFNPDSKDAARHLGYPLLELSSERVSLVECVELK</sequence>
<proteinExistence type="predicted"/>
<gene>
    <name evidence="1" type="ORF">MSAN_02273200</name>
</gene>
<comment type="caution">
    <text evidence="1">The sequence shown here is derived from an EMBL/GenBank/DDBJ whole genome shotgun (WGS) entry which is preliminary data.</text>
</comment>
<reference evidence="1" key="1">
    <citation type="submission" date="2020-05" db="EMBL/GenBank/DDBJ databases">
        <title>Mycena genomes resolve the evolution of fungal bioluminescence.</title>
        <authorList>
            <person name="Tsai I.J."/>
        </authorList>
    </citation>
    <scope>NUCLEOTIDE SEQUENCE</scope>
    <source>
        <strain evidence="1">160909Yilan</strain>
    </source>
</reference>
<dbReference type="AlphaFoldDB" id="A0A8H6X9Z4"/>
<name>A0A8H6X9Z4_9AGAR</name>
<protein>
    <recommendedName>
        <fullName evidence="3">Protein kinase domain-containing protein</fullName>
    </recommendedName>
</protein>
<organism evidence="1 2">
    <name type="scientific">Mycena sanguinolenta</name>
    <dbReference type="NCBI Taxonomy" id="230812"/>
    <lineage>
        <taxon>Eukaryota</taxon>
        <taxon>Fungi</taxon>
        <taxon>Dikarya</taxon>
        <taxon>Basidiomycota</taxon>
        <taxon>Agaricomycotina</taxon>
        <taxon>Agaricomycetes</taxon>
        <taxon>Agaricomycetidae</taxon>
        <taxon>Agaricales</taxon>
        <taxon>Marasmiineae</taxon>
        <taxon>Mycenaceae</taxon>
        <taxon>Mycena</taxon>
    </lineage>
</organism>
<evidence type="ECO:0000313" key="2">
    <source>
        <dbReference type="Proteomes" id="UP000623467"/>
    </source>
</evidence>
<dbReference type="Proteomes" id="UP000623467">
    <property type="component" value="Unassembled WGS sequence"/>
</dbReference>
<dbReference type="OrthoDB" id="3035013at2759"/>
<dbReference type="EMBL" id="JACAZH010000035">
    <property type="protein sequence ID" value="KAF7337208.1"/>
    <property type="molecule type" value="Genomic_DNA"/>
</dbReference>